<gene>
    <name evidence="3" type="ORF">SNE35_02605</name>
</gene>
<dbReference type="InterPro" id="IPR035402">
    <property type="entry name" value="DgcN-like_N"/>
</dbReference>
<evidence type="ECO:0000313" key="4">
    <source>
        <dbReference type="Proteomes" id="UP001285263"/>
    </source>
</evidence>
<keyword evidence="4" id="KW-1185">Reference proteome</keyword>
<evidence type="ECO:0000259" key="2">
    <source>
        <dbReference type="Pfam" id="PF17396"/>
    </source>
</evidence>
<dbReference type="Gene3D" id="3.40.50.720">
    <property type="entry name" value="NAD(P)-binding Rossmann-like Domain"/>
    <property type="match status" value="1"/>
</dbReference>
<evidence type="ECO:0000313" key="3">
    <source>
        <dbReference type="EMBL" id="MDY0743373.1"/>
    </source>
</evidence>
<dbReference type="PIRSF" id="PIRSF026760">
    <property type="entry name" value="UCP026760"/>
    <property type="match status" value="1"/>
</dbReference>
<protein>
    <submittedName>
        <fullName evidence="3">DUF1611 domain-containing protein</fullName>
    </submittedName>
</protein>
<dbReference type="Gene3D" id="3.40.50.300">
    <property type="entry name" value="P-loop containing nucleotide triphosphate hydrolases"/>
    <property type="match status" value="1"/>
</dbReference>
<sequence>MLVLRKPYLLFIGDVRSAVDAKTALGLVDWCPDDVLGELAFPRAALSTGKPAMSVAEAAAAGAGSLLIGIAPAGGALPAHWLPSLLDAVHAGLDIVSGLHTRLTDIPELVDAAAAAGVQLQDVRHGAWPRVTGTGRKRSGQRVLTVGTDCALGKKYTALALTRALQARGVPATFRATGQTGVMISGSGVAIDAVVSDFIAGVAEQLSPDNAADHWDVIEGQGSLFHPAYAGVSLGLLHGSQPDALVMCHDAGRRHIASLPGFATPSLPTAIEACLSAGRLTNAAIRCIGVSVNSSSLGEAAWRDYREQLQAELNLPVVDPMRGGVESLAQVIHHYNKESSHVA</sequence>
<dbReference type="InterPro" id="IPR035086">
    <property type="entry name" value="DgcN-like_C"/>
</dbReference>
<evidence type="ECO:0000259" key="1">
    <source>
        <dbReference type="Pfam" id="PF07755"/>
    </source>
</evidence>
<dbReference type="RefSeq" id="WP_320421250.1">
    <property type="nucleotide sequence ID" value="NZ_JAXCLA010000001.1"/>
</dbReference>
<dbReference type="InterPro" id="IPR027417">
    <property type="entry name" value="P-loop_NTPase"/>
</dbReference>
<dbReference type="SUPFAM" id="SSF52540">
    <property type="entry name" value="P-loop containing nucleoside triphosphate hydrolases"/>
    <property type="match status" value="1"/>
</dbReference>
<reference evidence="3 4" key="1">
    <citation type="submission" date="2023-11" db="EMBL/GenBank/DDBJ databases">
        <title>Paucibacter sp. nov., isolated from fresh soil in Korea.</title>
        <authorList>
            <person name="Le N.T.T."/>
        </authorList>
    </citation>
    <scope>NUCLEOTIDE SEQUENCE [LARGE SCALE GENOMIC DNA]</scope>
    <source>
        <strain evidence="3 4">R3-3</strain>
    </source>
</reference>
<feature type="domain" description="D-glutamate N-acetyltransferase-like N-terminal" evidence="2">
    <location>
        <begin position="52"/>
        <end position="125"/>
    </location>
</feature>
<dbReference type="Pfam" id="PF07755">
    <property type="entry name" value="DUF1611"/>
    <property type="match status" value="1"/>
</dbReference>
<dbReference type="Pfam" id="PF17396">
    <property type="entry name" value="DUF1611_N"/>
    <property type="match status" value="1"/>
</dbReference>
<dbReference type="Proteomes" id="UP001285263">
    <property type="component" value="Unassembled WGS sequence"/>
</dbReference>
<proteinExistence type="predicted"/>
<comment type="caution">
    <text evidence="3">The sequence shown here is derived from an EMBL/GenBank/DDBJ whole genome shotgun (WGS) entry which is preliminary data.</text>
</comment>
<name>A0ABU5DCF4_9BURK</name>
<accession>A0ABU5DCF4</accession>
<dbReference type="PANTHER" id="PTHR40690">
    <property type="entry name" value="GLL3100 PROTEIN"/>
    <property type="match status" value="1"/>
</dbReference>
<dbReference type="PANTHER" id="PTHR40690:SF1">
    <property type="entry name" value="DUF1611 DOMAIN-CONTAINING PROTEIN"/>
    <property type="match status" value="1"/>
</dbReference>
<dbReference type="InterPro" id="IPR011669">
    <property type="entry name" value="DgcN-like"/>
</dbReference>
<dbReference type="EMBL" id="JAXCLA010000001">
    <property type="protein sequence ID" value="MDY0743373.1"/>
    <property type="molecule type" value="Genomic_DNA"/>
</dbReference>
<feature type="domain" description="D-glutamate N-acetyltransferase-like C-terminal" evidence="1">
    <location>
        <begin position="132"/>
        <end position="328"/>
    </location>
</feature>
<organism evidence="3 4">
    <name type="scientific">Roseateles agri</name>
    <dbReference type="NCBI Taxonomy" id="3098619"/>
    <lineage>
        <taxon>Bacteria</taxon>
        <taxon>Pseudomonadati</taxon>
        <taxon>Pseudomonadota</taxon>
        <taxon>Betaproteobacteria</taxon>
        <taxon>Burkholderiales</taxon>
        <taxon>Sphaerotilaceae</taxon>
        <taxon>Roseateles</taxon>
    </lineage>
</organism>